<evidence type="ECO:0000313" key="3">
    <source>
        <dbReference type="Proteomes" id="UP000019226"/>
    </source>
</evidence>
<gene>
    <name evidence="2" type="ORF">CCASEI_02495</name>
</gene>
<feature type="region of interest" description="Disordered" evidence="1">
    <location>
        <begin position="97"/>
        <end position="116"/>
    </location>
</feature>
<evidence type="ECO:0000256" key="1">
    <source>
        <dbReference type="SAM" id="MobiDB-lite"/>
    </source>
</evidence>
<accession>A0ABM5PMI8</accession>
<evidence type="ECO:0008006" key="4">
    <source>
        <dbReference type="Google" id="ProtNLM"/>
    </source>
</evidence>
<evidence type="ECO:0000313" key="2">
    <source>
        <dbReference type="EMBL" id="AHI19082.1"/>
    </source>
</evidence>
<dbReference type="Proteomes" id="UP000019226">
    <property type="component" value="Chromosome"/>
</dbReference>
<keyword evidence="3" id="KW-1185">Reference proteome</keyword>
<proteinExistence type="predicted"/>
<dbReference type="Pfam" id="PF07751">
    <property type="entry name" value="Abi_2"/>
    <property type="match status" value="1"/>
</dbReference>
<reference evidence="3" key="1">
    <citation type="submission" date="2013-02" db="EMBL/GenBank/DDBJ databases">
        <title>The complete genome sequence of Corynebacterium casei LMG S-19264 (=DSM 44701).</title>
        <authorList>
            <person name="Ruckert C."/>
            <person name="Albersmeier A."/>
            <person name="Kalinowski J."/>
        </authorList>
    </citation>
    <scope>NUCLEOTIDE SEQUENCE [LARGE SCALE GENOMIC DNA]</scope>
    <source>
        <strain evidence="3">LMG S-19264</strain>
    </source>
</reference>
<dbReference type="EMBL" id="CP004350">
    <property type="protein sequence ID" value="AHI19082.1"/>
    <property type="molecule type" value="Genomic_DNA"/>
</dbReference>
<dbReference type="GeneID" id="82876691"/>
<sequence length="239" mass="27842">MKTKAEIDRMLGAARFIRYLNAADQNLEKAIQLYRWNTQLAGAIHSQLSHFEVLTRNSMDLVLQEWNYQACGYRDWSLEHQTGELLHEMFKRPLAQARRRAANASKHRTSGHRRKNAPLTHDDVIAQLSLGNWANLLGEALPAHRQRAQVLWQEGLHKAFPRIQNSDASRKEIGKRIERLTRLRNRVSHQENLLETNIRHRLNDMLSVLQAIDNTYPAWAITGSQLRQVAQHDPRRSWK</sequence>
<dbReference type="RefSeq" id="WP_025387056.1">
    <property type="nucleotide sequence ID" value="NZ_CP004350.1"/>
</dbReference>
<name>A0ABM5PMI8_9CORY</name>
<organism evidence="2 3">
    <name type="scientific">Corynebacterium casei LMG S-19264</name>
    <dbReference type="NCBI Taxonomy" id="1285583"/>
    <lineage>
        <taxon>Bacteria</taxon>
        <taxon>Bacillati</taxon>
        <taxon>Actinomycetota</taxon>
        <taxon>Actinomycetes</taxon>
        <taxon>Mycobacteriales</taxon>
        <taxon>Corynebacteriaceae</taxon>
        <taxon>Corynebacterium</taxon>
    </lineage>
</organism>
<dbReference type="InterPro" id="IPR011664">
    <property type="entry name" value="Abi_system_AbiD/AbiF-like"/>
</dbReference>
<protein>
    <recommendedName>
        <fullName evidence="4">Abi-like protein</fullName>
    </recommendedName>
</protein>